<dbReference type="OrthoDB" id="10256524at2759"/>
<dbReference type="GO" id="GO:0016020">
    <property type="term" value="C:membrane"/>
    <property type="evidence" value="ECO:0007669"/>
    <property type="project" value="InterPro"/>
</dbReference>
<keyword evidence="4 9" id="KW-0645">Protease</keyword>
<evidence type="ECO:0000256" key="3">
    <source>
        <dbReference type="ARBA" id="ARBA00022525"/>
    </source>
</evidence>
<dbReference type="InterPro" id="IPR022398">
    <property type="entry name" value="Peptidase_S8_His-AS"/>
</dbReference>
<dbReference type="SUPFAM" id="SSF52743">
    <property type="entry name" value="Subtilisin-like"/>
    <property type="match status" value="1"/>
</dbReference>
<keyword evidence="7 9" id="KW-0720">Serine protease</keyword>
<evidence type="ECO:0000259" key="14">
    <source>
        <dbReference type="Pfam" id="PF06280"/>
    </source>
</evidence>
<evidence type="ECO:0000259" key="12">
    <source>
        <dbReference type="Pfam" id="PF00082"/>
    </source>
</evidence>
<dbReference type="InterPro" id="IPR046450">
    <property type="entry name" value="PA_dom_sf"/>
</dbReference>
<evidence type="ECO:0000256" key="11">
    <source>
        <dbReference type="SAM" id="SignalP"/>
    </source>
</evidence>
<evidence type="ECO:0000256" key="4">
    <source>
        <dbReference type="ARBA" id="ARBA00022670"/>
    </source>
</evidence>
<dbReference type="PROSITE" id="PS00138">
    <property type="entry name" value="SUBTILASE_SER"/>
    <property type="match status" value="1"/>
</dbReference>
<name>A0A9P6Q9R7_9FUNG</name>
<dbReference type="PROSITE" id="PS51892">
    <property type="entry name" value="SUBTILASE"/>
    <property type="match status" value="1"/>
</dbReference>
<dbReference type="InterPro" id="IPR015500">
    <property type="entry name" value="Peptidase_S8_subtilisin-rel"/>
</dbReference>
<dbReference type="InterPro" id="IPR036852">
    <property type="entry name" value="Peptidase_S8/S53_dom_sf"/>
</dbReference>
<keyword evidence="6 9" id="KW-0378">Hydrolase</keyword>
<dbReference type="Pfam" id="PF00082">
    <property type="entry name" value="Peptidase_S8"/>
    <property type="match status" value="1"/>
</dbReference>
<feature type="chain" id="PRO_5040173841" evidence="11">
    <location>
        <begin position="20"/>
        <end position="862"/>
    </location>
</feature>
<protein>
    <submittedName>
        <fullName evidence="15">Uncharacterized protein</fullName>
    </submittedName>
</protein>
<dbReference type="AlphaFoldDB" id="A0A9P6Q9R7"/>
<evidence type="ECO:0000256" key="10">
    <source>
        <dbReference type="RuleBase" id="RU003355"/>
    </source>
</evidence>
<organism evidence="15 16">
    <name type="scientific">Actinomortierella ambigua</name>
    <dbReference type="NCBI Taxonomy" id="1343610"/>
    <lineage>
        <taxon>Eukaryota</taxon>
        <taxon>Fungi</taxon>
        <taxon>Fungi incertae sedis</taxon>
        <taxon>Mucoromycota</taxon>
        <taxon>Mortierellomycotina</taxon>
        <taxon>Mortierellomycetes</taxon>
        <taxon>Mortierellales</taxon>
        <taxon>Mortierellaceae</taxon>
        <taxon>Actinomortierella</taxon>
    </lineage>
</organism>
<gene>
    <name evidence="15" type="ORF">DFQ27_002281</name>
</gene>
<feature type="domain" description="PA" evidence="13">
    <location>
        <begin position="373"/>
        <end position="420"/>
    </location>
</feature>
<evidence type="ECO:0000256" key="1">
    <source>
        <dbReference type="ARBA" id="ARBA00011073"/>
    </source>
</evidence>
<dbReference type="PANTHER" id="PTHR43806">
    <property type="entry name" value="PEPTIDASE S8"/>
    <property type="match status" value="1"/>
</dbReference>
<comment type="caution">
    <text evidence="15">The sequence shown here is derived from an EMBL/GenBank/DDBJ whole genome shotgun (WGS) entry which is preliminary data.</text>
</comment>
<dbReference type="PANTHER" id="PTHR43806:SF66">
    <property type="entry name" value="SERIN ENDOPEPTIDASE"/>
    <property type="match status" value="1"/>
</dbReference>
<dbReference type="Gene3D" id="3.40.50.200">
    <property type="entry name" value="Peptidase S8/S53 domain"/>
    <property type="match status" value="1"/>
</dbReference>
<keyword evidence="16" id="KW-1185">Reference proteome</keyword>
<reference evidence="15" key="1">
    <citation type="journal article" date="2020" name="Fungal Divers.">
        <title>Resolving the Mortierellaceae phylogeny through synthesis of multi-gene phylogenetics and phylogenomics.</title>
        <authorList>
            <person name="Vandepol N."/>
            <person name="Liber J."/>
            <person name="Desiro A."/>
            <person name="Na H."/>
            <person name="Kennedy M."/>
            <person name="Barry K."/>
            <person name="Grigoriev I.V."/>
            <person name="Miller A.N."/>
            <person name="O'Donnell K."/>
            <person name="Stajich J.E."/>
            <person name="Bonito G."/>
        </authorList>
    </citation>
    <scope>NUCLEOTIDE SEQUENCE</scope>
    <source>
        <strain evidence="15">BC1065</strain>
    </source>
</reference>
<dbReference type="Gene3D" id="2.60.40.1710">
    <property type="entry name" value="Subtilisin-like superfamily"/>
    <property type="match status" value="1"/>
</dbReference>
<evidence type="ECO:0000313" key="15">
    <source>
        <dbReference type="EMBL" id="KAG0262538.1"/>
    </source>
</evidence>
<dbReference type="GO" id="GO:0006508">
    <property type="term" value="P:proteolysis"/>
    <property type="evidence" value="ECO:0007669"/>
    <property type="project" value="UniProtKB-KW"/>
</dbReference>
<accession>A0A9P6Q9R7</accession>
<evidence type="ECO:0000256" key="8">
    <source>
        <dbReference type="PIRSR" id="PIRSR615500-1"/>
    </source>
</evidence>
<feature type="active site" description="Charge relay system" evidence="8 9">
    <location>
        <position position="520"/>
    </location>
</feature>
<dbReference type="InterPro" id="IPR023828">
    <property type="entry name" value="Peptidase_S8_Ser-AS"/>
</dbReference>
<dbReference type="InterPro" id="IPR000209">
    <property type="entry name" value="Peptidase_S8/S53_dom"/>
</dbReference>
<dbReference type="PRINTS" id="PR00723">
    <property type="entry name" value="SUBTILISIN"/>
</dbReference>
<evidence type="ECO:0000256" key="5">
    <source>
        <dbReference type="ARBA" id="ARBA00022729"/>
    </source>
</evidence>
<dbReference type="InterPro" id="IPR034187">
    <property type="entry name" value="Peptidases_S8_5"/>
</dbReference>
<keyword evidence="3" id="KW-0964">Secreted</keyword>
<evidence type="ECO:0000256" key="6">
    <source>
        <dbReference type="ARBA" id="ARBA00022801"/>
    </source>
</evidence>
<feature type="active site" description="Charge relay system" evidence="8 9">
    <location>
        <position position="153"/>
    </location>
</feature>
<sequence length="862" mass="91911">MKFTSAIVSVLAAASLVSAGKLHLSDPNLKQNAVIPGAFIIQYEDNFDHVKARNAFRDHQVEYQVRSQYRIFNGASINVNSQHDGKALARIPGVKHVWPLEIIEQPINVNLGYPKELLELKPELATAHEMTGVNILHHKYKYHGKGVKVGVIDSGIDYKHPALGGCFGKGCRVRYGWDFVGDEYSAGKTPKPDGDPMDCGGHGTHVAGIVGAKNDKKAGGPFQFTGVAPEVTFGAYRVFGCSGSTNPDIILNAMELAFNQGMDIINMSLGAGSSYKYNPTAVLGDQLVQRGLIMVTSGGNNGDQGVWMVGNTGLGDGATSTASVDNVQTLLWTMTYGGKPYPYSPSSGWTDKYLQFPAGATLVPIFEKDGTLSDGCDTNLYKDYDVKGKVVLVLGDITRCKSGARAANAQAAGAVGGFIQTTPLGISNIGGTPGFPMGSIEFRGGEALIAEWRKNPGNTFTFATKQTIVPIEGGGGPSDFSSLGFDGELRLKPDISAPGGNIYSTLPRAQGSYGIKSGTSMASPYVAGAHALWISAKKSKPSGTDLRRTFKNTADHLRLPGRETFASVAKQGAGMVNVLNAIRTTTTASPDKIELLDTVKGQKTISIKIKNSGKSTETYTLSHIPADSLNSYAEGSSFPLLEPEVGADYASVRFSTPSITVRAGKTATVKVFFIEPTTGNAAKFPIYSGFIIAKPKTKGSVSVSIPYAGLKGDFSKVPIHDVDSGLPAVASIAAGKVTVVQPGHKFDLTKESPVIFTRIGSHTPDMTIRVFDDKKNFVGYLASSNLGKASGWSGRDKDTDDFGRKVFRSWQWAGSVYKTKEDTDTVKLPSGTYSIVVAAQRKFTVGNYPADYEIHNMGSYTI</sequence>
<dbReference type="SUPFAM" id="SSF52025">
    <property type="entry name" value="PA domain"/>
    <property type="match status" value="1"/>
</dbReference>
<dbReference type="GO" id="GO:0004252">
    <property type="term" value="F:serine-type endopeptidase activity"/>
    <property type="evidence" value="ECO:0007669"/>
    <property type="project" value="UniProtKB-UniRule"/>
</dbReference>
<keyword evidence="5 11" id="KW-0732">Signal</keyword>
<dbReference type="Pfam" id="PF02225">
    <property type="entry name" value="PA"/>
    <property type="match status" value="1"/>
</dbReference>
<dbReference type="GO" id="GO:0005615">
    <property type="term" value="C:extracellular space"/>
    <property type="evidence" value="ECO:0007669"/>
    <property type="project" value="TreeGrafter"/>
</dbReference>
<dbReference type="Gene3D" id="3.50.30.30">
    <property type="match status" value="1"/>
</dbReference>
<feature type="active site" description="Charge relay system" evidence="8 9">
    <location>
        <position position="202"/>
    </location>
</feature>
<comment type="similarity">
    <text evidence="1 9 10">Belongs to the peptidase S8 family.</text>
</comment>
<dbReference type="Proteomes" id="UP000807716">
    <property type="component" value="Unassembled WGS sequence"/>
</dbReference>
<dbReference type="InterPro" id="IPR003137">
    <property type="entry name" value="PA_domain"/>
</dbReference>
<evidence type="ECO:0000256" key="7">
    <source>
        <dbReference type="ARBA" id="ARBA00022825"/>
    </source>
</evidence>
<dbReference type="InterPro" id="IPR010435">
    <property type="entry name" value="C5a/SBT2-like_Fn3"/>
</dbReference>
<dbReference type="CDD" id="cd07489">
    <property type="entry name" value="Peptidases_S8_5"/>
    <property type="match status" value="1"/>
</dbReference>
<evidence type="ECO:0000313" key="16">
    <source>
        <dbReference type="Proteomes" id="UP000807716"/>
    </source>
</evidence>
<dbReference type="PROSITE" id="PS00136">
    <property type="entry name" value="SUBTILASE_ASP"/>
    <property type="match status" value="1"/>
</dbReference>
<dbReference type="Pfam" id="PF06280">
    <property type="entry name" value="fn3_5"/>
    <property type="match status" value="1"/>
</dbReference>
<dbReference type="InterPro" id="IPR050131">
    <property type="entry name" value="Peptidase_S8_subtilisin-like"/>
</dbReference>
<dbReference type="PROSITE" id="PS00137">
    <property type="entry name" value="SUBTILASE_HIS"/>
    <property type="match status" value="1"/>
</dbReference>
<evidence type="ECO:0000256" key="2">
    <source>
        <dbReference type="ARBA" id="ARBA00022512"/>
    </source>
</evidence>
<evidence type="ECO:0000256" key="9">
    <source>
        <dbReference type="PROSITE-ProRule" id="PRU01240"/>
    </source>
</evidence>
<feature type="domain" description="Peptidase S8/S53" evidence="12">
    <location>
        <begin position="144"/>
        <end position="563"/>
    </location>
</feature>
<dbReference type="EMBL" id="JAAAJB010000184">
    <property type="protein sequence ID" value="KAG0262538.1"/>
    <property type="molecule type" value="Genomic_DNA"/>
</dbReference>
<feature type="domain" description="C5a peptidase/Subtilisin-like protease SBT2-like Fn3-like" evidence="14">
    <location>
        <begin position="593"/>
        <end position="707"/>
    </location>
</feature>
<dbReference type="InterPro" id="IPR023827">
    <property type="entry name" value="Peptidase_S8_Asp-AS"/>
</dbReference>
<keyword evidence="2" id="KW-0134">Cell wall</keyword>
<evidence type="ECO:0000259" key="13">
    <source>
        <dbReference type="Pfam" id="PF02225"/>
    </source>
</evidence>
<proteinExistence type="inferred from homology"/>
<feature type="signal peptide" evidence="11">
    <location>
        <begin position="1"/>
        <end position="19"/>
    </location>
</feature>